<evidence type="ECO:0000256" key="7">
    <source>
        <dbReference type="PROSITE-ProRule" id="PRU00409"/>
    </source>
</evidence>
<evidence type="ECO:0000256" key="8">
    <source>
        <dbReference type="SAM" id="MobiDB-lite"/>
    </source>
</evidence>
<dbReference type="PROSITE" id="PS00188">
    <property type="entry name" value="BIOTIN"/>
    <property type="match status" value="1"/>
</dbReference>
<dbReference type="InterPro" id="IPR013815">
    <property type="entry name" value="ATP_grasp_subdomain_1"/>
</dbReference>
<evidence type="ECO:0000259" key="11">
    <source>
        <dbReference type="PROSITE" id="PS50979"/>
    </source>
</evidence>
<dbReference type="PANTHER" id="PTHR18866">
    <property type="entry name" value="CARBOXYLASE:PYRUVATE/ACETYL-COA/PROPIONYL-COA CARBOXYLASE"/>
    <property type="match status" value="1"/>
</dbReference>
<evidence type="ECO:0000313" key="12">
    <source>
        <dbReference type="EMBL" id="GEK17960.1"/>
    </source>
</evidence>
<feature type="domain" description="ATP-grasp" evidence="10">
    <location>
        <begin position="128"/>
        <end position="325"/>
    </location>
</feature>
<dbReference type="EMBL" id="BJUA01000007">
    <property type="protein sequence ID" value="GEK17960.1"/>
    <property type="molecule type" value="Genomic_DNA"/>
</dbReference>
<dbReference type="PANTHER" id="PTHR18866:SF33">
    <property type="entry name" value="METHYLCROTONOYL-COA CARBOXYLASE SUBUNIT ALPHA, MITOCHONDRIAL-RELATED"/>
    <property type="match status" value="1"/>
</dbReference>
<gene>
    <name evidence="12" type="ORF">CPE01_16930</name>
</gene>
<evidence type="ECO:0000256" key="6">
    <source>
        <dbReference type="ARBA" id="ARBA00023267"/>
    </source>
</evidence>
<reference evidence="12 13" key="1">
    <citation type="submission" date="2019-07" db="EMBL/GenBank/DDBJ databases">
        <title>Whole genome shotgun sequence of Cellulomonas persica NBRC 101101.</title>
        <authorList>
            <person name="Hosoyama A."/>
            <person name="Uohara A."/>
            <person name="Ohji S."/>
            <person name="Ichikawa N."/>
        </authorList>
    </citation>
    <scope>NUCLEOTIDE SEQUENCE [LARGE SCALE GENOMIC DNA]</scope>
    <source>
        <strain evidence="12 13">NBRC 101101</strain>
    </source>
</reference>
<dbReference type="Gene3D" id="3.30.470.20">
    <property type="entry name" value="ATP-grasp fold, B domain"/>
    <property type="match status" value="1"/>
</dbReference>
<dbReference type="InterPro" id="IPR011764">
    <property type="entry name" value="Biotin_carboxylation_dom"/>
</dbReference>
<dbReference type="SUPFAM" id="SSF51230">
    <property type="entry name" value="Single hybrid motif"/>
    <property type="match status" value="1"/>
</dbReference>
<evidence type="ECO:0000256" key="4">
    <source>
        <dbReference type="ARBA" id="ARBA00022741"/>
    </source>
</evidence>
<dbReference type="SUPFAM" id="SSF51246">
    <property type="entry name" value="Rudiment single hybrid motif"/>
    <property type="match status" value="1"/>
</dbReference>
<evidence type="ECO:0000313" key="13">
    <source>
        <dbReference type="Proteomes" id="UP000321386"/>
    </source>
</evidence>
<keyword evidence="3" id="KW-0436">Ligase</keyword>
<comment type="cofactor">
    <cofactor evidence="1">
        <name>biotin</name>
        <dbReference type="ChEBI" id="CHEBI:57586"/>
    </cofactor>
</comment>
<dbReference type="SMART" id="SM00878">
    <property type="entry name" value="Biotin_carb_C"/>
    <property type="match status" value="1"/>
</dbReference>
<dbReference type="Pfam" id="PF02786">
    <property type="entry name" value="CPSase_L_D2"/>
    <property type="match status" value="1"/>
</dbReference>
<feature type="domain" description="Lipoyl-binding" evidence="9">
    <location>
        <begin position="524"/>
        <end position="600"/>
    </location>
</feature>
<dbReference type="GO" id="GO:0005524">
    <property type="term" value="F:ATP binding"/>
    <property type="evidence" value="ECO:0007669"/>
    <property type="project" value="UniProtKB-UniRule"/>
</dbReference>
<dbReference type="Gene3D" id="3.40.50.20">
    <property type="match status" value="1"/>
</dbReference>
<evidence type="ECO:0000259" key="9">
    <source>
        <dbReference type="PROSITE" id="PS50968"/>
    </source>
</evidence>
<dbReference type="GO" id="GO:0004075">
    <property type="term" value="F:biotin carboxylase activity"/>
    <property type="evidence" value="ECO:0007669"/>
    <property type="project" value="UniProtKB-EC"/>
</dbReference>
<dbReference type="InterPro" id="IPR001882">
    <property type="entry name" value="Biotin_BS"/>
</dbReference>
<dbReference type="PROSITE" id="PS50979">
    <property type="entry name" value="BC"/>
    <property type="match status" value="1"/>
</dbReference>
<dbReference type="InterPro" id="IPR011053">
    <property type="entry name" value="Single_hybrid_motif"/>
</dbReference>
<dbReference type="PROSITE" id="PS00867">
    <property type="entry name" value="CPSASE_2"/>
    <property type="match status" value="1"/>
</dbReference>
<evidence type="ECO:0000256" key="2">
    <source>
        <dbReference type="ARBA" id="ARBA00013263"/>
    </source>
</evidence>
<evidence type="ECO:0000256" key="3">
    <source>
        <dbReference type="ARBA" id="ARBA00022598"/>
    </source>
</evidence>
<dbReference type="InterPro" id="IPR016185">
    <property type="entry name" value="PreATP-grasp_dom_sf"/>
</dbReference>
<dbReference type="InterPro" id="IPR050856">
    <property type="entry name" value="Biotin_carboxylase_complex"/>
</dbReference>
<dbReference type="InterPro" id="IPR005481">
    <property type="entry name" value="BC-like_N"/>
</dbReference>
<dbReference type="InterPro" id="IPR005479">
    <property type="entry name" value="CPAse_ATP-bd"/>
</dbReference>
<dbReference type="RefSeq" id="WP_246783816.1">
    <property type="nucleotide sequence ID" value="NZ_BJUA01000007.1"/>
</dbReference>
<evidence type="ECO:0000256" key="1">
    <source>
        <dbReference type="ARBA" id="ARBA00001953"/>
    </source>
</evidence>
<dbReference type="CDD" id="cd06850">
    <property type="entry name" value="biotinyl_domain"/>
    <property type="match status" value="1"/>
</dbReference>
<dbReference type="InterPro" id="IPR011054">
    <property type="entry name" value="Rudment_hybrid_motif"/>
</dbReference>
<sequence>MPSSLSPSRLRKVLIANRGEIAVRIARACRDAGVASVAVYADQDRTALHVTLADEAYALDGARAADTYLSIDKLLDVAARSGADSVHPGYGFLAENADFARAVIAAGLTWIGPSPDAIEALGDKVSARHIAQRAGAPLVAGTPDPVSGAAEIHAFVAEHGLPVAIKAAFGGGGRGLKVARTVDEIDEMYESAVREAVAAFGRGECFVERYLDKPRHVETQCLADAHGTVVVVSTRDCSLQRRHQKLVEEAPAPFLTDAQRTQLVESSRAILREAGYQGAGTCEFLVGADGTVSFLEVNTRLQVEHPVTEEISGIDLVREQLRIAAGEPLGYDEVVTRGHSLEFRINGEDPAANFLPAPGRISTLRFPSGPGVRVDSGVVEGDTVSGAFDSMIAKLVVTGADRQQAIARARRALAEMEVVGIPTVVPFHRAVLEDEAFAPADAATPFSVHTRWIETQFADTLATLGRAPAAAVEDAQDTPDLERVVVEVGGKRLEVVLPAALALGRPGARPGAPRRPSRRSSAGPKASSASGTTLSSPMQGTIVKVAVADGATVAEGDLVVVLEAMKMEQPLVAHRAGKVTGLAADVGASVSAGTAICEIVD</sequence>
<dbReference type="Pfam" id="PF02785">
    <property type="entry name" value="Biotin_carb_C"/>
    <property type="match status" value="1"/>
</dbReference>
<keyword evidence="6" id="KW-0092">Biotin</keyword>
<dbReference type="Gene3D" id="3.30.1490.20">
    <property type="entry name" value="ATP-grasp fold, A domain"/>
    <property type="match status" value="1"/>
</dbReference>
<evidence type="ECO:0000256" key="5">
    <source>
        <dbReference type="ARBA" id="ARBA00022840"/>
    </source>
</evidence>
<dbReference type="PROSITE" id="PS50975">
    <property type="entry name" value="ATP_GRASP"/>
    <property type="match status" value="1"/>
</dbReference>
<dbReference type="Pfam" id="PF00364">
    <property type="entry name" value="Biotin_lipoyl"/>
    <property type="match status" value="1"/>
</dbReference>
<dbReference type="InterPro" id="IPR000089">
    <property type="entry name" value="Biotin_lipoyl"/>
</dbReference>
<dbReference type="PROSITE" id="PS50968">
    <property type="entry name" value="BIOTINYL_LIPOYL"/>
    <property type="match status" value="1"/>
</dbReference>
<evidence type="ECO:0000259" key="10">
    <source>
        <dbReference type="PROSITE" id="PS50975"/>
    </source>
</evidence>
<dbReference type="SUPFAM" id="SSF52440">
    <property type="entry name" value="PreATP-grasp domain"/>
    <property type="match status" value="1"/>
</dbReference>
<name>A0A510UY04_9CELL</name>
<dbReference type="Pfam" id="PF00289">
    <property type="entry name" value="Biotin_carb_N"/>
    <property type="match status" value="1"/>
</dbReference>
<keyword evidence="5 7" id="KW-0067">ATP-binding</keyword>
<proteinExistence type="predicted"/>
<dbReference type="FunFam" id="3.40.50.20:FF:000010">
    <property type="entry name" value="Propionyl-CoA carboxylase subunit alpha"/>
    <property type="match status" value="1"/>
</dbReference>
<dbReference type="EC" id="6.3.4.14" evidence="2"/>
<keyword evidence="13" id="KW-1185">Reference proteome</keyword>
<comment type="caution">
    <text evidence="12">The sequence shown here is derived from an EMBL/GenBank/DDBJ whole genome shotgun (WGS) entry which is preliminary data.</text>
</comment>
<dbReference type="SUPFAM" id="SSF56059">
    <property type="entry name" value="Glutathione synthetase ATP-binding domain-like"/>
    <property type="match status" value="1"/>
</dbReference>
<protein>
    <recommendedName>
        <fullName evidence="2">biotin carboxylase</fullName>
        <ecNumber evidence="2">6.3.4.14</ecNumber>
    </recommendedName>
</protein>
<dbReference type="Gene3D" id="2.40.50.100">
    <property type="match status" value="1"/>
</dbReference>
<feature type="compositionally biased region" description="Low complexity" evidence="8">
    <location>
        <begin position="519"/>
        <end position="531"/>
    </location>
</feature>
<dbReference type="InterPro" id="IPR011761">
    <property type="entry name" value="ATP-grasp"/>
</dbReference>
<feature type="region of interest" description="Disordered" evidence="8">
    <location>
        <begin position="506"/>
        <end position="535"/>
    </location>
</feature>
<dbReference type="Proteomes" id="UP000321386">
    <property type="component" value="Unassembled WGS sequence"/>
</dbReference>
<dbReference type="GO" id="GO:0046872">
    <property type="term" value="F:metal ion binding"/>
    <property type="evidence" value="ECO:0007669"/>
    <property type="project" value="InterPro"/>
</dbReference>
<dbReference type="AlphaFoldDB" id="A0A510UY04"/>
<organism evidence="12 13">
    <name type="scientific">Cellulomonas persica</name>
    <dbReference type="NCBI Taxonomy" id="76861"/>
    <lineage>
        <taxon>Bacteria</taxon>
        <taxon>Bacillati</taxon>
        <taxon>Actinomycetota</taxon>
        <taxon>Actinomycetes</taxon>
        <taxon>Micrococcales</taxon>
        <taxon>Cellulomonadaceae</taxon>
        <taxon>Cellulomonas</taxon>
    </lineage>
</organism>
<keyword evidence="4 7" id="KW-0547">Nucleotide-binding</keyword>
<feature type="domain" description="Biotin carboxylation" evidence="11">
    <location>
        <begin position="9"/>
        <end position="452"/>
    </location>
</feature>
<accession>A0A510UY04</accession>
<dbReference type="InterPro" id="IPR005482">
    <property type="entry name" value="Biotin_COase_C"/>
</dbReference>